<gene>
    <name evidence="1" type="ORF">DIABBA_LOCUS9248</name>
</gene>
<keyword evidence="2" id="KW-1185">Reference proteome</keyword>
<dbReference type="OrthoDB" id="6751209at2759"/>
<dbReference type="AlphaFoldDB" id="A0A9N9T5C6"/>
<accession>A0A9N9T5C6</accession>
<name>A0A9N9T5C6_DIABA</name>
<organism evidence="1 2">
    <name type="scientific">Diabrotica balteata</name>
    <name type="common">Banded cucumber beetle</name>
    <dbReference type="NCBI Taxonomy" id="107213"/>
    <lineage>
        <taxon>Eukaryota</taxon>
        <taxon>Metazoa</taxon>
        <taxon>Ecdysozoa</taxon>
        <taxon>Arthropoda</taxon>
        <taxon>Hexapoda</taxon>
        <taxon>Insecta</taxon>
        <taxon>Pterygota</taxon>
        <taxon>Neoptera</taxon>
        <taxon>Endopterygota</taxon>
        <taxon>Coleoptera</taxon>
        <taxon>Polyphaga</taxon>
        <taxon>Cucujiformia</taxon>
        <taxon>Chrysomeloidea</taxon>
        <taxon>Chrysomelidae</taxon>
        <taxon>Galerucinae</taxon>
        <taxon>Diabroticina</taxon>
        <taxon>Diabroticites</taxon>
        <taxon>Diabrotica</taxon>
    </lineage>
</organism>
<proteinExistence type="predicted"/>
<dbReference type="PANTHER" id="PTHR45913:SF21">
    <property type="entry name" value="DUF4371 DOMAIN-CONTAINING PROTEIN"/>
    <property type="match status" value="1"/>
</dbReference>
<evidence type="ECO:0008006" key="3">
    <source>
        <dbReference type="Google" id="ProtNLM"/>
    </source>
</evidence>
<dbReference type="PANTHER" id="PTHR45913">
    <property type="entry name" value="EPM2A-INTERACTING PROTEIN 1"/>
    <property type="match status" value="1"/>
</dbReference>
<evidence type="ECO:0000313" key="1">
    <source>
        <dbReference type="EMBL" id="CAG9836134.1"/>
    </source>
</evidence>
<dbReference type="Proteomes" id="UP001153709">
    <property type="component" value="Chromosome 6"/>
</dbReference>
<evidence type="ECO:0000313" key="2">
    <source>
        <dbReference type="Proteomes" id="UP001153709"/>
    </source>
</evidence>
<reference evidence="1" key="1">
    <citation type="submission" date="2022-01" db="EMBL/GenBank/DDBJ databases">
        <authorList>
            <person name="King R."/>
        </authorList>
    </citation>
    <scope>NUCLEOTIDE SEQUENCE</scope>
</reference>
<protein>
    <recommendedName>
        <fullName evidence="3">General transcription factor II-I repeat domain-containing protein 2</fullName>
    </recommendedName>
</protein>
<dbReference type="EMBL" id="OU898281">
    <property type="protein sequence ID" value="CAG9836134.1"/>
    <property type="molecule type" value="Genomic_DNA"/>
</dbReference>
<sequence>MPCQTITRRVDDIGKHIEENLKNRASNFIFYTLALDKSTYLTDTVQVAIFIRGVDVHFNAKEELSLVCLSTLPAHEIS</sequence>